<keyword evidence="1" id="KW-0677">Repeat</keyword>
<dbReference type="InterPro" id="IPR019734">
    <property type="entry name" value="TPR_rpt"/>
</dbReference>
<dbReference type="OrthoDB" id="916447at2"/>
<dbReference type="AlphaFoldDB" id="A0A364Y6M6"/>
<evidence type="ECO:0008006" key="5">
    <source>
        <dbReference type="Google" id="ProtNLM"/>
    </source>
</evidence>
<dbReference type="Proteomes" id="UP000251889">
    <property type="component" value="Unassembled WGS sequence"/>
</dbReference>
<evidence type="ECO:0000256" key="2">
    <source>
        <dbReference type="ARBA" id="ARBA00022803"/>
    </source>
</evidence>
<dbReference type="SUPFAM" id="SSF48452">
    <property type="entry name" value="TPR-like"/>
    <property type="match status" value="1"/>
</dbReference>
<dbReference type="EMBL" id="QMFY01000003">
    <property type="protein sequence ID" value="RAW01875.1"/>
    <property type="molecule type" value="Genomic_DNA"/>
</dbReference>
<organism evidence="3 4">
    <name type="scientific">Pseudochryseolinea flava</name>
    <dbReference type="NCBI Taxonomy" id="2059302"/>
    <lineage>
        <taxon>Bacteria</taxon>
        <taxon>Pseudomonadati</taxon>
        <taxon>Bacteroidota</taxon>
        <taxon>Cytophagia</taxon>
        <taxon>Cytophagales</taxon>
        <taxon>Fulvivirgaceae</taxon>
        <taxon>Pseudochryseolinea</taxon>
    </lineage>
</organism>
<accession>A0A364Y6M6</accession>
<dbReference type="Pfam" id="PF13432">
    <property type="entry name" value="TPR_16"/>
    <property type="match status" value="2"/>
</dbReference>
<gene>
    <name evidence="3" type="ORF">DQQ10_09550</name>
</gene>
<dbReference type="InterPro" id="IPR011990">
    <property type="entry name" value="TPR-like_helical_dom_sf"/>
</dbReference>
<protein>
    <recommendedName>
        <fullName evidence="5">Tetratricopeptide repeat protein</fullName>
    </recommendedName>
</protein>
<keyword evidence="4" id="KW-1185">Reference proteome</keyword>
<keyword evidence="2" id="KW-0802">TPR repeat</keyword>
<evidence type="ECO:0000313" key="3">
    <source>
        <dbReference type="EMBL" id="RAW01875.1"/>
    </source>
</evidence>
<dbReference type="InterPro" id="IPR050498">
    <property type="entry name" value="Ycf3"/>
</dbReference>
<dbReference type="SMART" id="SM00028">
    <property type="entry name" value="TPR"/>
    <property type="match status" value="4"/>
</dbReference>
<dbReference type="PANTHER" id="PTHR44858:SF1">
    <property type="entry name" value="UDP-N-ACETYLGLUCOSAMINE--PEPTIDE N-ACETYLGLUCOSAMINYLTRANSFERASE SPINDLY-RELATED"/>
    <property type="match status" value="1"/>
</dbReference>
<evidence type="ECO:0000313" key="4">
    <source>
        <dbReference type="Proteomes" id="UP000251889"/>
    </source>
</evidence>
<dbReference type="RefSeq" id="WP_112746616.1">
    <property type="nucleotide sequence ID" value="NZ_QMFY01000003.1"/>
</dbReference>
<reference evidence="3 4" key="1">
    <citation type="submission" date="2018-06" db="EMBL/GenBank/DDBJ databases">
        <title>Chryseolinea flavus sp. nov., a member of the phylum Bacteroidetes isolated from soil.</title>
        <authorList>
            <person name="Li Y."/>
            <person name="Wang J."/>
        </authorList>
    </citation>
    <scope>NUCLEOTIDE SEQUENCE [LARGE SCALE GENOMIC DNA]</scope>
    <source>
        <strain evidence="3 4">SDU1-6</strain>
    </source>
</reference>
<dbReference type="Gene3D" id="1.25.40.10">
    <property type="entry name" value="Tetratricopeptide repeat domain"/>
    <property type="match status" value="2"/>
</dbReference>
<name>A0A364Y6M6_9BACT</name>
<sequence>MSEKIAGLIIVMVVSSSFLWAQDRHRIQAWTVEADTLMNRQDYEGALKLLNKVVKESKLQTEEDYLALYNRAICHFSIGNFDRALTDVNQYLTKYNEQHALMLRLYIYREQDNRELLLKELAQLTSDHPDNVDFIQWRIEILMESEAYALARRDIMKLLSVQPSAELTAYLGMNYYYDNMPDSALTIFDDVLKENPSMQEVYLYSASICIEEEAYVLALQYLERGLKNDPADVKLMFYKGIALVELSKITEGCRCLTKAFQAGEDGAIDYLKEYCYGVD</sequence>
<comment type="caution">
    <text evidence="3">The sequence shown here is derived from an EMBL/GenBank/DDBJ whole genome shotgun (WGS) entry which is preliminary data.</text>
</comment>
<evidence type="ECO:0000256" key="1">
    <source>
        <dbReference type="ARBA" id="ARBA00022737"/>
    </source>
</evidence>
<proteinExistence type="predicted"/>
<dbReference type="PANTHER" id="PTHR44858">
    <property type="entry name" value="TETRATRICOPEPTIDE REPEAT PROTEIN 6"/>
    <property type="match status" value="1"/>
</dbReference>